<feature type="domain" description="HTH marR-type" evidence="4">
    <location>
        <begin position="22"/>
        <end position="159"/>
    </location>
</feature>
<dbReference type="PANTHER" id="PTHR42756">
    <property type="entry name" value="TRANSCRIPTIONAL REGULATOR, MARR"/>
    <property type="match status" value="1"/>
</dbReference>
<dbReference type="GO" id="GO:0003677">
    <property type="term" value="F:DNA binding"/>
    <property type="evidence" value="ECO:0007669"/>
    <property type="project" value="UniProtKB-KW"/>
</dbReference>
<dbReference type="InterPro" id="IPR036388">
    <property type="entry name" value="WH-like_DNA-bd_sf"/>
</dbReference>
<dbReference type="STRING" id="670052.PA27867_3645"/>
<dbReference type="PROSITE" id="PS50995">
    <property type="entry name" value="HTH_MARR_2"/>
    <property type="match status" value="1"/>
</dbReference>
<dbReference type="PANTHER" id="PTHR42756:SF1">
    <property type="entry name" value="TRANSCRIPTIONAL REPRESSOR OF EMRAB OPERON"/>
    <property type="match status" value="1"/>
</dbReference>
<dbReference type="OrthoDB" id="162531at2"/>
<evidence type="ECO:0000313" key="6">
    <source>
        <dbReference type="Proteomes" id="UP000092582"/>
    </source>
</evidence>
<dbReference type="InterPro" id="IPR036390">
    <property type="entry name" value="WH_DNA-bd_sf"/>
</dbReference>
<evidence type="ECO:0000313" key="5">
    <source>
        <dbReference type="EMBL" id="ANP74563.1"/>
    </source>
</evidence>
<dbReference type="Pfam" id="PF01047">
    <property type="entry name" value="MarR"/>
    <property type="match status" value="1"/>
</dbReference>
<dbReference type="Gene3D" id="1.10.10.10">
    <property type="entry name" value="Winged helix-like DNA-binding domain superfamily/Winged helix DNA-binding domain"/>
    <property type="match status" value="1"/>
</dbReference>
<dbReference type="Proteomes" id="UP000092582">
    <property type="component" value="Chromosome 1"/>
</dbReference>
<dbReference type="EMBL" id="CP016282">
    <property type="protein sequence ID" value="ANP74563.1"/>
    <property type="molecule type" value="Genomic_DNA"/>
</dbReference>
<reference evidence="5 6" key="1">
    <citation type="submission" date="2016-06" db="EMBL/GenBank/DDBJ databases">
        <title>Genome sequencing of Cryobacterium arcticum PAMC 27867.</title>
        <authorList>
            <person name="Lee J."/>
            <person name="Kim O.-S."/>
        </authorList>
    </citation>
    <scope>NUCLEOTIDE SEQUENCE [LARGE SCALE GENOMIC DNA]</scope>
    <source>
        <strain evidence="5 6">PAMC 27867</strain>
    </source>
</reference>
<name>A0A1B1BQA8_9MICO</name>
<protein>
    <submittedName>
        <fullName evidence="5">MarR family transcriptional regulator</fullName>
    </submittedName>
</protein>
<dbReference type="AlphaFoldDB" id="A0A1B1BQA8"/>
<organism evidence="5 6">
    <name type="scientific">Cryobacterium arcticum</name>
    <dbReference type="NCBI Taxonomy" id="670052"/>
    <lineage>
        <taxon>Bacteria</taxon>
        <taxon>Bacillati</taxon>
        <taxon>Actinomycetota</taxon>
        <taxon>Actinomycetes</taxon>
        <taxon>Micrococcales</taxon>
        <taxon>Microbacteriaceae</taxon>
        <taxon>Cryobacterium</taxon>
    </lineage>
</organism>
<proteinExistence type="predicted"/>
<dbReference type="KEGG" id="cart:PA27867_3645"/>
<dbReference type="SMART" id="SM00347">
    <property type="entry name" value="HTH_MARR"/>
    <property type="match status" value="1"/>
</dbReference>
<evidence type="ECO:0000256" key="3">
    <source>
        <dbReference type="ARBA" id="ARBA00023163"/>
    </source>
</evidence>
<sequence length="182" mass="20030">MAYSVQDAGTHYWYSDDAQRERSVAVLEAMRTYRAAESAMRSRTQRAMGLGENDLLALRYLITAKQDGRSIGPKELTTYLGISSASTTVLIDRLEKAGQVRREHSPFDRRALILIPTATTDAEIQAALGDVPERMVEVANRLDPAQAKVVVDFLQNMRAAVDEIDAHVDSDVPPARSASAQP</sequence>
<dbReference type="RefSeq" id="WP_066598484.1">
    <property type="nucleotide sequence ID" value="NZ_CP016282.1"/>
</dbReference>
<evidence type="ECO:0000256" key="1">
    <source>
        <dbReference type="ARBA" id="ARBA00023015"/>
    </source>
</evidence>
<keyword evidence="1" id="KW-0805">Transcription regulation</keyword>
<dbReference type="GO" id="GO:0003700">
    <property type="term" value="F:DNA-binding transcription factor activity"/>
    <property type="evidence" value="ECO:0007669"/>
    <property type="project" value="InterPro"/>
</dbReference>
<evidence type="ECO:0000256" key="2">
    <source>
        <dbReference type="ARBA" id="ARBA00023125"/>
    </source>
</evidence>
<keyword evidence="3" id="KW-0804">Transcription</keyword>
<gene>
    <name evidence="5" type="ORF">PA27867_3645</name>
</gene>
<evidence type="ECO:0000259" key="4">
    <source>
        <dbReference type="PROSITE" id="PS50995"/>
    </source>
</evidence>
<keyword evidence="2" id="KW-0238">DNA-binding</keyword>
<dbReference type="SUPFAM" id="SSF46785">
    <property type="entry name" value="Winged helix' DNA-binding domain"/>
    <property type="match status" value="1"/>
</dbReference>
<dbReference type="InterPro" id="IPR000835">
    <property type="entry name" value="HTH_MarR-typ"/>
</dbReference>
<keyword evidence="6" id="KW-1185">Reference proteome</keyword>
<accession>A0A1B1BQA8</accession>